<dbReference type="Pfam" id="PF06602">
    <property type="entry name" value="Myotub-related"/>
    <property type="match status" value="1"/>
</dbReference>
<comment type="similarity">
    <text evidence="1">Belongs to the protein-tyrosine phosphatase family. Non-receptor class myotubularin subfamily.</text>
</comment>
<dbReference type="AlphaFoldDB" id="A0A139AIX1"/>
<feature type="domain" description="Myotubularin phosphatase" evidence="4">
    <location>
        <begin position="139"/>
        <end position="525"/>
    </location>
</feature>
<feature type="non-terminal residue" evidence="5">
    <location>
        <position position="525"/>
    </location>
</feature>
<dbReference type="InterPro" id="IPR016130">
    <property type="entry name" value="Tyr_Pase_AS"/>
</dbReference>
<gene>
    <name evidence="5" type="ORF">M427DRAFT_122605</name>
</gene>
<feature type="binding site" evidence="3">
    <location>
        <begin position="296"/>
        <end position="297"/>
    </location>
    <ligand>
        <name>substrate</name>
    </ligand>
</feature>
<feature type="active site" description="Phosphocysteine intermediate" evidence="2">
    <location>
        <position position="357"/>
    </location>
</feature>
<dbReference type="EMBL" id="KQ965751">
    <property type="protein sequence ID" value="KXS16669.1"/>
    <property type="molecule type" value="Genomic_DNA"/>
</dbReference>
<reference evidence="5 6" key="1">
    <citation type="journal article" date="2015" name="Genome Biol. Evol.">
        <title>Phylogenomic analyses indicate that early fungi evolved digesting cell walls of algal ancestors of land plants.</title>
        <authorList>
            <person name="Chang Y."/>
            <person name="Wang S."/>
            <person name="Sekimoto S."/>
            <person name="Aerts A.L."/>
            <person name="Choi C."/>
            <person name="Clum A."/>
            <person name="LaButti K.M."/>
            <person name="Lindquist E.A."/>
            <person name="Yee Ngan C."/>
            <person name="Ohm R.A."/>
            <person name="Salamov A.A."/>
            <person name="Grigoriev I.V."/>
            <person name="Spatafora J.W."/>
            <person name="Berbee M.L."/>
        </authorList>
    </citation>
    <scope>NUCLEOTIDE SEQUENCE [LARGE SCALE GENOMIC DNA]</scope>
    <source>
        <strain evidence="5 6">JEL478</strain>
    </source>
</reference>
<protein>
    <submittedName>
        <fullName evidence="5">Phosphatases II</fullName>
    </submittedName>
</protein>
<dbReference type="SUPFAM" id="SSF52799">
    <property type="entry name" value="(Phosphotyrosine protein) phosphatases II"/>
    <property type="match status" value="1"/>
</dbReference>
<dbReference type="GO" id="GO:0046856">
    <property type="term" value="P:phosphatidylinositol dephosphorylation"/>
    <property type="evidence" value="ECO:0007669"/>
    <property type="project" value="EnsemblFungi"/>
</dbReference>
<dbReference type="InterPro" id="IPR030564">
    <property type="entry name" value="Myotubularin"/>
</dbReference>
<dbReference type="Pfam" id="PF21098">
    <property type="entry name" value="PH-GRAM_MTMR6-like"/>
    <property type="match status" value="1"/>
</dbReference>
<dbReference type="STRING" id="1344416.A0A139AIX1"/>
<dbReference type="InterPro" id="IPR003595">
    <property type="entry name" value="Tyr_Pase_cat"/>
</dbReference>
<dbReference type="GO" id="GO:0004438">
    <property type="term" value="F:phosphatidylinositol-3-phosphate phosphatase activity"/>
    <property type="evidence" value="ECO:0007669"/>
    <property type="project" value="EnsemblFungi"/>
</dbReference>
<proteinExistence type="inferred from homology"/>
<dbReference type="GO" id="GO:0016020">
    <property type="term" value="C:membrane"/>
    <property type="evidence" value="ECO:0007669"/>
    <property type="project" value="TreeGrafter"/>
</dbReference>
<evidence type="ECO:0000313" key="6">
    <source>
        <dbReference type="Proteomes" id="UP000070544"/>
    </source>
</evidence>
<dbReference type="SMART" id="SM00404">
    <property type="entry name" value="PTPc_motif"/>
    <property type="match status" value="1"/>
</dbReference>
<dbReference type="PANTHER" id="PTHR10807:SF128">
    <property type="entry name" value="PHOSPHATIDYLINOSITOL-3,5-BISPHOSPHATE 3-PHOSPHATASE"/>
    <property type="match status" value="1"/>
</dbReference>
<dbReference type="PANTHER" id="PTHR10807">
    <property type="entry name" value="MYOTUBULARIN-RELATED"/>
    <property type="match status" value="1"/>
</dbReference>
<accession>A0A139AIX1</accession>
<sequence length="525" mass="59392">MDAIRITKVTALLEKGRSTVRVPVHLHFTPNHLLIVPDTSDAAEWGSLEGQKALAGELWIPYPTVHSIERKFPTPDGLHPIHIVCRNFVFVRMFVDVEQDALEAYGTLQKLINITSIESLFAFSYRNTSPSVSSSSANIWCPYIPEREFARMGVGTRTGEWRLSTVNQEYQLCPTYSRVIVVPTKVSDAVLTYAARFRSKGRLPTLSYIHRKGNISLTRSAQPLAGITANRSPQDERLVQSIFATGSPSLPRDREHLIVDARPTVNALAQGVFNGAGMENTENYGKCRMEFLGIDNIHVMRDSHHRMLDALDEARHPSPPPSFGRTNWLKHLRHILSGAVSLIGSMHIHQLHVLVHCSDGWDRTAQLCSLAMLCLDPYYRTLEGFAVLIEKEWVATGHKFSARLGHLSKEGNVWNPAEPHQPTATAHVANRKFLHAKEVSPVFLQFLDCTYQIWRQFPTDFEFGEAYLAELATAAYSCQFGNFLFDSERERNEFRSSGGKTLQEVTESVWAHLERNRERFLNPIY</sequence>
<dbReference type="InterPro" id="IPR029021">
    <property type="entry name" value="Prot-tyrosine_phosphatase-like"/>
</dbReference>
<evidence type="ECO:0000256" key="1">
    <source>
        <dbReference type="ARBA" id="ARBA00007471"/>
    </source>
</evidence>
<dbReference type="OrthoDB" id="271628at2759"/>
<name>A0A139AIX1_GONPJ</name>
<keyword evidence="6" id="KW-1185">Reference proteome</keyword>
<dbReference type="InterPro" id="IPR048994">
    <property type="entry name" value="PH-GRAM_MTMR6-9"/>
</dbReference>
<dbReference type="InterPro" id="IPR011993">
    <property type="entry name" value="PH-like_dom_sf"/>
</dbReference>
<dbReference type="PROSITE" id="PS51339">
    <property type="entry name" value="PPASE_MYOTUBULARIN"/>
    <property type="match status" value="1"/>
</dbReference>
<dbReference type="Gene3D" id="2.30.29.30">
    <property type="entry name" value="Pleckstrin-homology domain (PH domain)/Phosphotyrosine-binding domain (PTB)"/>
    <property type="match status" value="1"/>
</dbReference>
<dbReference type="GO" id="GO:0003729">
    <property type="term" value="F:mRNA binding"/>
    <property type="evidence" value="ECO:0007669"/>
    <property type="project" value="EnsemblFungi"/>
</dbReference>
<feature type="binding site" evidence="3">
    <location>
        <begin position="357"/>
        <end position="363"/>
    </location>
    <ligand>
        <name>substrate</name>
    </ligand>
</feature>
<organism evidence="5 6">
    <name type="scientific">Gonapodya prolifera (strain JEL478)</name>
    <name type="common">Monoblepharis prolifera</name>
    <dbReference type="NCBI Taxonomy" id="1344416"/>
    <lineage>
        <taxon>Eukaryota</taxon>
        <taxon>Fungi</taxon>
        <taxon>Fungi incertae sedis</taxon>
        <taxon>Chytridiomycota</taxon>
        <taxon>Chytridiomycota incertae sedis</taxon>
        <taxon>Monoblepharidomycetes</taxon>
        <taxon>Monoblepharidales</taxon>
        <taxon>Gonapodyaceae</taxon>
        <taxon>Gonapodya</taxon>
    </lineage>
</organism>
<evidence type="ECO:0000256" key="3">
    <source>
        <dbReference type="PIRSR" id="PIRSR630564-2"/>
    </source>
</evidence>
<evidence type="ECO:0000259" key="4">
    <source>
        <dbReference type="PROSITE" id="PS51339"/>
    </source>
</evidence>
<evidence type="ECO:0000256" key="2">
    <source>
        <dbReference type="PIRSR" id="PIRSR630564-1"/>
    </source>
</evidence>
<dbReference type="Proteomes" id="UP000070544">
    <property type="component" value="Unassembled WGS sequence"/>
</dbReference>
<dbReference type="PROSITE" id="PS00383">
    <property type="entry name" value="TYR_PHOSPHATASE_1"/>
    <property type="match status" value="1"/>
</dbReference>
<dbReference type="OMA" id="RTMEGFM"/>
<evidence type="ECO:0000313" key="5">
    <source>
        <dbReference type="EMBL" id="KXS16669.1"/>
    </source>
</evidence>
<dbReference type="InterPro" id="IPR010569">
    <property type="entry name" value="Myotubularin-like_Pase_dom"/>
</dbReference>
<dbReference type="GO" id="GO:0005737">
    <property type="term" value="C:cytoplasm"/>
    <property type="evidence" value="ECO:0007669"/>
    <property type="project" value="TreeGrafter"/>
</dbReference>